<evidence type="ECO:0000313" key="1">
    <source>
        <dbReference type="EMBL" id="MBB4929425.1"/>
    </source>
</evidence>
<name>A0A7W7RCE0_9ACTN</name>
<organism evidence="1 2">
    <name type="scientific">Lipingzhangella halophila</name>
    <dbReference type="NCBI Taxonomy" id="1783352"/>
    <lineage>
        <taxon>Bacteria</taxon>
        <taxon>Bacillati</taxon>
        <taxon>Actinomycetota</taxon>
        <taxon>Actinomycetes</taxon>
        <taxon>Streptosporangiales</taxon>
        <taxon>Nocardiopsidaceae</taxon>
        <taxon>Lipingzhangella</taxon>
    </lineage>
</organism>
<accession>A0A7W7RCE0</accession>
<gene>
    <name evidence="1" type="ORF">F4561_000245</name>
</gene>
<dbReference type="EMBL" id="JACHJT010000001">
    <property type="protein sequence ID" value="MBB4929425.1"/>
    <property type="molecule type" value="Genomic_DNA"/>
</dbReference>
<dbReference type="AlphaFoldDB" id="A0A7W7RCE0"/>
<comment type="caution">
    <text evidence="1">The sequence shown here is derived from an EMBL/GenBank/DDBJ whole genome shotgun (WGS) entry which is preliminary data.</text>
</comment>
<dbReference type="Proteomes" id="UP000523007">
    <property type="component" value="Unassembled WGS sequence"/>
</dbReference>
<reference evidence="1 2" key="1">
    <citation type="submission" date="2020-08" db="EMBL/GenBank/DDBJ databases">
        <title>Sequencing the genomes of 1000 actinobacteria strains.</title>
        <authorList>
            <person name="Klenk H.-P."/>
        </authorList>
    </citation>
    <scope>NUCLEOTIDE SEQUENCE [LARGE SCALE GENOMIC DNA]</scope>
    <source>
        <strain evidence="1 2">DSM 102030</strain>
    </source>
</reference>
<sequence length="76" mass="8728">MANVTLSIDDDVLRRARIRALEQRTTVNAIMHQYLERFAASKDTRAVEEILAIAERSKASSGAEGRTWGRYELYER</sequence>
<dbReference type="RefSeq" id="WP_184573895.1">
    <property type="nucleotide sequence ID" value="NZ_JACHJT010000001.1"/>
</dbReference>
<evidence type="ECO:0000313" key="2">
    <source>
        <dbReference type="Proteomes" id="UP000523007"/>
    </source>
</evidence>
<protein>
    <submittedName>
        <fullName evidence="1">Uncharacterized protein YdaU (DUF1376 family)</fullName>
    </submittedName>
</protein>
<keyword evidence="2" id="KW-1185">Reference proteome</keyword>
<proteinExistence type="predicted"/>